<dbReference type="eggNOG" id="COG2812">
    <property type="taxonomic scope" value="Bacteria"/>
</dbReference>
<dbReference type="InterPro" id="IPR001270">
    <property type="entry name" value="ClpA/B"/>
</dbReference>
<evidence type="ECO:0000256" key="2">
    <source>
        <dbReference type="ARBA" id="ARBA00012417"/>
    </source>
</evidence>
<dbReference type="HOGENOM" id="CLU_006229_0_3_9"/>
<dbReference type="NCBIfam" id="TIGR00678">
    <property type="entry name" value="holB"/>
    <property type="match status" value="1"/>
</dbReference>
<evidence type="ECO:0000256" key="1">
    <source>
        <dbReference type="ARBA" id="ARBA00006360"/>
    </source>
</evidence>
<evidence type="ECO:0000313" key="10">
    <source>
        <dbReference type="EMBL" id="EDS19765.1"/>
    </source>
</evidence>
<keyword evidence="10" id="KW-0808">Transferase</keyword>
<comment type="similarity">
    <text evidence="1">Belongs to the DnaX/STICHEL family.</text>
</comment>
<feature type="domain" description="AAA+ ATPase" evidence="9">
    <location>
        <begin position="37"/>
        <end position="177"/>
    </location>
</feature>
<evidence type="ECO:0000256" key="4">
    <source>
        <dbReference type="ARBA" id="ARBA00022741"/>
    </source>
</evidence>
<keyword evidence="10" id="KW-0548">Nucleotidyltransferase</keyword>
<keyword evidence="11" id="KW-1185">Reference proteome</keyword>
<dbReference type="InterPro" id="IPR012763">
    <property type="entry name" value="DNA_pol_III_sug/sutau_N"/>
</dbReference>
<dbReference type="InterPro" id="IPR008921">
    <property type="entry name" value="DNA_pol3_clamp-load_cplx_C"/>
</dbReference>
<dbReference type="GO" id="GO:0008408">
    <property type="term" value="F:3'-5' exonuclease activity"/>
    <property type="evidence" value="ECO:0007669"/>
    <property type="project" value="InterPro"/>
</dbReference>
<dbReference type="InterPro" id="IPR003593">
    <property type="entry name" value="AAA+_ATPase"/>
</dbReference>
<evidence type="ECO:0000259" key="9">
    <source>
        <dbReference type="SMART" id="SM00382"/>
    </source>
</evidence>
<dbReference type="GO" id="GO:0006261">
    <property type="term" value="P:DNA-templated DNA replication"/>
    <property type="evidence" value="ECO:0007669"/>
    <property type="project" value="TreeGrafter"/>
</dbReference>
<dbReference type="PANTHER" id="PTHR11669">
    <property type="entry name" value="REPLICATION FACTOR C / DNA POLYMERASE III GAMMA-TAU SUBUNIT"/>
    <property type="match status" value="1"/>
</dbReference>
<accession>B0N205</accession>
<dbReference type="GeneID" id="64197424"/>
<dbReference type="InterPro" id="IPR045085">
    <property type="entry name" value="HLD_clamp_pol_III_gamma_tau"/>
</dbReference>
<dbReference type="Gene3D" id="1.10.8.60">
    <property type="match status" value="1"/>
</dbReference>
<evidence type="ECO:0000256" key="7">
    <source>
        <dbReference type="ARBA" id="ARBA00022932"/>
    </source>
</evidence>
<keyword evidence="7" id="KW-0239">DNA-directed DNA polymerase</keyword>
<dbReference type="GO" id="GO:0046872">
    <property type="term" value="F:metal ion binding"/>
    <property type="evidence" value="ECO:0007669"/>
    <property type="project" value="UniProtKB-KW"/>
</dbReference>
<dbReference type="CDD" id="cd00009">
    <property type="entry name" value="AAA"/>
    <property type="match status" value="1"/>
</dbReference>
<dbReference type="GO" id="GO:0009360">
    <property type="term" value="C:DNA polymerase III complex"/>
    <property type="evidence" value="ECO:0007669"/>
    <property type="project" value="InterPro"/>
</dbReference>
<dbReference type="NCBIfam" id="NF004046">
    <property type="entry name" value="PRK05563.1"/>
    <property type="match status" value="1"/>
</dbReference>
<dbReference type="GO" id="GO:0005524">
    <property type="term" value="F:ATP binding"/>
    <property type="evidence" value="ECO:0007669"/>
    <property type="project" value="UniProtKB-KW"/>
</dbReference>
<dbReference type="InterPro" id="IPR004622">
    <property type="entry name" value="DNA_pol_HolB"/>
</dbReference>
<dbReference type="PRINTS" id="PR00300">
    <property type="entry name" value="CLPPROTEASEA"/>
</dbReference>
<dbReference type="Pfam" id="PF13177">
    <property type="entry name" value="DNA_pol3_delta2"/>
    <property type="match status" value="1"/>
</dbReference>
<dbReference type="GO" id="GO:0003887">
    <property type="term" value="F:DNA-directed DNA polymerase activity"/>
    <property type="evidence" value="ECO:0007669"/>
    <property type="project" value="UniProtKB-KW"/>
</dbReference>
<dbReference type="RefSeq" id="WP_003535471.1">
    <property type="nucleotide sequence ID" value="NZ_CP036346.1"/>
</dbReference>
<dbReference type="Proteomes" id="UP000005798">
    <property type="component" value="Unassembled WGS sequence"/>
</dbReference>
<evidence type="ECO:0000256" key="5">
    <source>
        <dbReference type="ARBA" id="ARBA00022833"/>
    </source>
</evidence>
<gene>
    <name evidence="10" type="primary">dnaX</name>
    <name evidence="10" type="ORF">CLORAM_00640</name>
</gene>
<organism evidence="10 11">
    <name type="scientific">Thomasclavelia ramosa DSM 1402</name>
    <dbReference type="NCBI Taxonomy" id="445974"/>
    <lineage>
        <taxon>Bacteria</taxon>
        <taxon>Bacillati</taxon>
        <taxon>Bacillota</taxon>
        <taxon>Erysipelotrichia</taxon>
        <taxon>Erysipelotrichales</taxon>
        <taxon>Coprobacillaceae</taxon>
        <taxon>Thomasclavelia</taxon>
    </lineage>
</organism>
<dbReference type="InterPro" id="IPR027417">
    <property type="entry name" value="P-loop_NTPase"/>
</dbReference>
<dbReference type="AlphaFoldDB" id="B0N205"/>
<evidence type="ECO:0000256" key="8">
    <source>
        <dbReference type="ARBA" id="ARBA00049244"/>
    </source>
</evidence>
<name>B0N205_9FIRM</name>
<keyword evidence="5" id="KW-0862">Zinc</keyword>
<dbReference type="NCBIfam" id="TIGR02397">
    <property type="entry name" value="dnaX_nterm"/>
    <property type="match status" value="1"/>
</dbReference>
<dbReference type="SUPFAM" id="SSF52540">
    <property type="entry name" value="P-loop containing nucleoside triphosphate hydrolases"/>
    <property type="match status" value="1"/>
</dbReference>
<keyword evidence="4" id="KW-0547">Nucleotide-binding</keyword>
<comment type="catalytic activity">
    <reaction evidence="8">
        <text>DNA(n) + a 2'-deoxyribonucleoside 5'-triphosphate = DNA(n+1) + diphosphate</text>
        <dbReference type="Rhea" id="RHEA:22508"/>
        <dbReference type="Rhea" id="RHEA-COMP:17339"/>
        <dbReference type="Rhea" id="RHEA-COMP:17340"/>
        <dbReference type="ChEBI" id="CHEBI:33019"/>
        <dbReference type="ChEBI" id="CHEBI:61560"/>
        <dbReference type="ChEBI" id="CHEBI:173112"/>
        <dbReference type="EC" id="2.7.7.7"/>
    </reaction>
</comment>
<keyword evidence="6" id="KW-0067">ATP-binding</keyword>
<dbReference type="Pfam" id="PF22608">
    <property type="entry name" value="DNAX_ATPase_lid"/>
    <property type="match status" value="1"/>
</dbReference>
<proteinExistence type="inferred from homology"/>
<dbReference type="CDD" id="cd18137">
    <property type="entry name" value="HLD_clamp_pol_III_gamma_tau"/>
    <property type="match status" value="1"/>
</dbReference>
<dbReference type="PANTHER" id="PTHR11669:SF0">
    <property type="entry name" value="PROTEIN STICHEL-LIKE 2"/>
    <property type="match status" value="1"/>
</dbReference>
<reference evidence="10" key="1">
    <citation type="submission" date="2007-11" db="EMBL/GenBank/DDBJ databases">
        <authorList>
            <person name="Fulton L."/>
            <person name="Clifton S."/>
            <person name="Fulton B."/>
            <person name="Xu J."/>
            <person name="Minx P."/>
            <person name="Pepin K.H."/>
            <person name="Johnson M."/>
            <person name="Thiruvilangam P."/>
            <person name="Bhonagiri V."/>
            <person name="Nash W.E."/>
            <person name="Mardis E.R."/>
            <person name="Wilson R.K."/>
        </authorList>
    </citation>
    <scope>NUCLEOTIDE SEQUENCE [LARGE SCALE GENOMIC DNA]</scope>
    <source>
        <strain evidence="10">DSM 1402</strain>
    </source>
</reference>
<dbReference type="SUPFAM" id="SSF48019">
    <property type="entry name" value="post-AAA+ oligomerization domain-like"/>
    <property type="match status" value="1"/>
</dbReference>
<dbReference type="GO" id="GO:0003677">
    <property type="term" value="F:DNA binding"/>
    <property type="evidence" value="ECO:0007669"/>
    <property type="project" value="InterPro"/>
</dbReference>
<dbReference type="SMART" id="SM00382">
    <property type="entry name" value="AAA"/>
    <property type="match status" value="1"/>
</dbReference>
<evidence type="ECO:0000256" key="3">
    <source>
        <dbReference type="ARBA" id="ARBA00022723"/>
    </source>
</evidence>
<dbReference type="FunFam" id="3.40.50.300:FF:000014">
    <property type="entry name" value="DNA polymerase III subunit gamma/tau"/>
    <property type="match status" value="1"/>
</dbReference>
<dbReference type="EMBL" id="ABFX02000003">
    <property type="protein sequence ID" value="EDS19765.1"/>
    <property type="molecule type" value="Genomic_DNA"/>
</dbReference>
<dbReference type="EC" id="2.7.7.7" evidence="2"/>
<evidence type="ECO:0000313" key="11">
    <source>
        <dbReference type="Proteomes" id="UP000005798"/>
    </source>
</evidence>
<comment type="caution">
    <text evidence="10">The sequence shown here is derived from an EMBL/GenBank/DDBJ whole genome shotgun (WGS) entry which is preliminary data.</text>
</comment>
<evidence type="ECO:0000256" key="6">
    <source>
        <dbReference type="ARBA" id="ARBA00022840"/>
    </source>
</evidence>
<dbReference type="Gene3D" id="3.40.50.300">
    <property type="entry name" value="P-loop containing nucleotide triphosphate hydrolases"/>
    <property type="match status" value="1"/>
</dbReference>
<dbReference type="Gene3D" id="1.20.272.10">
    <property type="match status" value="1"/>
</dbReference>
<sequence length="640" mass="71778">MSYKALYRSYRPQTFGEVAGQEHIVTTLKNAIKENRISHAYLFAGPRGTGKTTVAKLLAKALNCTGENPPCDQCPNCKAITVGEHPDVIEIDAASNNGVDEVRDLIDKVKYAPINGKYKVYIIDEVHMMSTGAFNALLKTLEEPPAHIVFVLATTEPHKILPTIISRCQRFDFKKVENHDIISRLEYVLKSENKKYELSALESVAKLAEGGMRDALSILEQCLAYNNELTVESVNMVYGLLSMDNKISFIKQLLSKDIKGVLTSLDNMLSGSIDIKRLTFDLVDVLKDIIIYKNTQDVSILFVLTQQDVDNLAPYILVEEAFEIIDILIEASSHYSQSLDANTYFELAMLKICNRIKEENKLAIDNSKAIEQVNILPVKDTAKAIPVVEETDSLPEEVIEDEIIEEELNKGVIEYDPEIEESIPEELKAKADDITETVVPEEVAEGTLETVISNSDVSLPVGEDISQEIDENIIVNKSPENIEVSFSDILNILVQADRRVLNDIKEKWTVIARYRFNLNTAKFASMLCDGKPVAAAPGGIIVAFEHQPNVNEVNETQNYYQLKNFLKEVLGENYDFIAIKNSLWPDMRSKYIDMNRAGTLPAPEPIVLHHIGEFKEKRAELNDAQAMAVELFGDLVEFEE</sequence>
<protein>
    <recommendedName>
        <fullName evidence="2">DNA-directed DNA polymerase</fullName>
        <ecNumber evidence="2">2.7.7.7</ecNumber>
    </recommendedName>
</protein>
<reference evidence="10" key="2">
    <citation type="submission" date="2014-06" db="EMBL/GenBank/DDBJ databases">
        <title>Draft genome sequence of Clostridium ramosum(DSM 1402).</title>
        <authorList>
            <person name="Sudarsanam P."/>
            <person name="Ley R."/>
            <person name="Guruge J."/>
            <person name="Turnbaugh P.J."/>
            <person name="Mahowald M."/>
            <person name="Liep D."/>
            <person name="Gordon J."/>
        </authorList>
    </citation>
    <scope>NUCLEOTIDE SEQUENCE</scope>
    <source>
        <strain evidence="10">DSM 1402</strain>
    </source>
</reference>
<keyword evidence="3" id="KW-0479">Metal-binding</keyword>
<dbReference type="InterPro" id="IPR050238">
    <property type="entry name" value="DNA_Rep/Repair_Clamp_Loader"/>
</dbReference>